<proteinExistence type="predicted"/>
<evidence type="ECO:0000313" key="2">
    <source>
        <dbReference type="Proteomes" id="UP000502345"/>
    </source>
</evidence>
<dbReference type="EMBL" id="CP050124">
    <property type="protein sequence ID" value="QIP38388.1"/>
    <property type="molecule type" value="Genomic_DNA"/>
</dbReference>
<sequence>MRRHDHSAAMRTPGCTARASAEMGLFILEARSARPLFAFTSRA</sequence>
<evidence type="ECO:0000313" key="1">
    <source>
        <dbReference type="EMBL" id="QIP38388.1"/>
    </source>
</evidence>
<dbReference type="AlphaFoldDB" id="A0A6G9CNC5"/>
<gene>
    <name evidence="1" type="ORF">G9444_1144</name>
</gene>
<name>A0A6G9CNC5_RHOER</name>
<accession>A0A6G9CNC5</accession>
<reference evidence="1 2" key="1">
    <citation type="submission" date="2020-03" db="EMBL/GenBank/DDBJ databases">
        <title>Screen low temperature-resistant strains for efficient degradation of petroleum hydrocarbons under the low temperature.</title>
        <authorList>
            <person name="Wang Y."/>
            <person name="Chen J."/>
        </authorList>
    </citation>
    <scope>NUCLEOTIDE SEQUENCE [LARGE SCALE GENOMIC DNA]</scope>
    <source>
        <strain evidence="1 2">KB1</strain>
    </source>
</reference>
<dbReference type="Proteomes" id="UP000502345">
    <property type="component" value="Chromosome"/>
</dbReference>
<protein>
    <submittedName>
        <fullName evidence="1">Uncharacterized protein</fullName>
    </submittedName>
</protein>
<organism evidence="1 2">
    <name type="scientific">Rhodococcus erythropolis</name>
    <name type="common">Arthrobacter picolinophilus</name>
    <dbReference type="NCBI Taxonomy" id="1833"/>
    <lineage>
        <taxon>Bacteria</taxon>
        <taxon>Bacillati</taxon>
        <taxon>Actinomycetota</taxon>
        <taxon>Actinomycetes</taxon>
        <taxon>Mycobacteriales</taxon>
        <taxon>Nocardiaceae</taxon>
        <taxon>Rhodococcus</taxon>
        <taxon>Rhodococcus erythropolis group</taxon>
    </lineage>
</organism>